<keyword evidence="2" id="KW-1133">Transmembrane helix</keyword>
<accession>A0A8J3KRA9</accession>
<feature type="transmembrane region" description="Helical" evidence="2">
    <location>
        <begin position="89"/>
        <end position="115"/>
    </location>
</feature>
<sequence>MWLVGAALAFGLPAYVCTLWRYLPAVWRGELRRTPVENFRLFTVSPRSYLSGLLAITAWYGSLAASGAAMLAFLAAGGDETTPVGAVPIAGALASASGVVLALVAFPLTVVQWAVNAFNRPRLLVPPRYRNKPGSVAQRRADRGRRPV</sequence>
<name>A0A8J3KRA9_9ACTN</name>
<reference evidence="3 4" key="1">
    <citation type="submission" date="2021-01" db="EMBL/GenBank/DDBJ databases">
        <title>Whole genome shotgun sequence of Catellatospora citrea NBRC 14495.</title>
        <authorList>
            <person name="Komaki H."/>
            <person name="Tamura T."/>
        </authorList>
    </citation>
    <scope>NUCLEOTIDE SEQUENCE [LARGE SCALE GENOMIC DNA]</scope>
    <source>
        <strain evidence="3 4">NBRC 14495</strain>
    </source>
</reference>
<feature type="compositionally biased region" description="Basic and acidic residues" evidence="1">
    <location>
        <begin position="139"/>
        <end position="148"/>
    </location>
</feature>
<dbReference type="EMBL" id="BONH01000043">
    <property type="protein sequence ID" value="GIG01761.1"/>
    <property type="molecule type" value="Genomic_DNA"/>
</dbReference>
<feature type="transmembrane region" description="Helical" evidence="2">
    <location>
        <begin position="6"/>
        <end position="23"/>
    </location>
</feature>
<comment type="caution">
    <text evidence="3">The sequence shown here is derived from an EMBL/GenBank/DDBJ whole genome shotgun (WGS) entry which is preliminary data.</text>
</comment>
<keyword evidence="2" id="KW-0472">Membrane</keyword>
<evidence type="ECO:0000313" key="4">
    <source>
        <dbReference type="Proteomes" id="UP000659904"/>
    </source>
</evidence>
<dbReference type="AlphaFoldDB" id="A0A8J3KRA9"/>
<gene>
    <name evidence="3" type="ORF">Cci01nite_68540</name>
</gene>
<evidence type="ECO:0000256" key="1">
    <source>
        <dbReference type="SAM" id="MobiDB-lite"/>
    </source>
</evidence>
<dbReference type="Proteomes" id="UP000659904">
    <property type="component" value="Unassembled WGS sequence"/>
</dbReference>
<organism evidence="3 4">
    <name type="scientific">Catellatospora citrea</name>
    <dbReference type="NCBI Taxonomy" id="53366"/>
    <lineage>
        <taxon>Bacteria</taxon>
        <taxon>Bacillati</taxon>
        <taxon>Actinomycetota</taxon>
        <taxon>Actinomycetes</taxon>
        <taxon>Micromonosporales</taxon>
        <taxon>Micromonosporaceae</taxon>
        <taxon>Catellatospora</taxon>
    </lineage>
</organism>
<keyword evidence="2" id="KW-0812">Transmembrane</keyword>
<proteinExistence type="predicted"/>
<protein>
    <submittedName>
        <fullName evidence="3">Uncharacterized protein</fullName>
    </submittedName>
</protein>
<evidence type="ECO:0000313" key="3">
    <source>
        <dbReference type="EMBL" id="GIG01761.1"/>
    </source>
</evidence>
<evidence type="ECO:0000256" key="2">
    <source>
        <dbReference type="SAM" id="Phobius"/>
    </source>
</evidence>
<feature type="region of interest" description="Disordered" evidence="1">
    <location>
        <begin position="129"/>
        <end position="148"/>
    </location>
</feature>
<feature type="transmembrane region" description="Helical" evidence="2">
    <location>
        <begin position="49"/>
        <end position="77"/>
    </location>
</feature>
<keyword evidence="4" id="KW-1185">Reference proteome</keyword>